<reference evidence="2" key="1">
    <citation type="submission" date="2021-05" db="EMBL/GenBank/DDBJ databases">
        <title>The genome of the haptophyte Pavlova lutheri (Diacronema luteri, Pavlovales) - a model for lipid biosynthesis in eukaryotic algae.</title>
        <authorList>
            <person name="Hulatt C.J."/>
            <person name="Posewitz M.C."/>
        </authorList>
    </citation>
    <scope>NUCLEOTIDE SEQUENCE</scope>
    <source>
        <strain evidence="2">NIVA-4/92</strain>
    </source>
</reference>
<feature type="region of interest" description="Disordered" evidence="1">
    <location>
        <begin position="1"/>
        <end position="99"/>
    </location>
</feature>
<proteinExistence type="predicted"/>
<name>A0A8J5XTE4_DIALT</name>
<evidence type="ECO:0000256" key="1">
    <source>
        <dbReference type="SAM" id="MobiDB-lite"/>
    </source>
</evidence>
<accession>A0A8J5XTE4</accession>
<gene>
    <name evidence="2" type="ORF">KFE25_006632</name>
</gene>
<comment type="caution">
    <text evidence="2">The sequence shown here is derived from an EMBL/GenBank/DDBJ whole genome shotgun (WGS) entry which is preliminary data.</text>
</comment>
<evidence type="ECO:0000313" key="3">
    <source>
        <dbReference type="Proteomes" id="UP000751190"/>
    </source>
</evidence>
<feature type="compositionally biased region" description="Basic and acidic residues" evidence="1">
    <location>
        <begin position="1"/>
        <end position="24"/>
    </location>
</feature>
<protein>
    <submittedName>
        <fullName evidence="2">Uncharacterized protein</fullName>
    </submittedName>
</protein>
<sequence>MNRSTEGRRAQLIKWRAEQRKQRPEQTAAGVKEGRPGPSSAASRCGAGSGRRTLPARHQAVGADIPSPIPEAAVGADVEPPASAPRSAKRRTGARIRTPVAPTPTFCRYLRPATGVGGAESAAATAVSPAFLRLLGPMADAGAAS</sequence>
<dbReference type="Proteomes" id="UP000751190">
    <property type="component" value="Unassembled WGS sequence"/>
</dbReference>
<dbReference type="EMBL" id="JAGTXO010000005">
    <property type="protein sequence ID" value="KAG8467580.1"/>
    <property type="molecule type" value="Genomic_DNA"/>
</dbReference>
<feature type="compositionally biased region" description="Low complexity" evidence="1">
    <location>
        <begin position="39"/>
        <end position="52"/>
    </location>
</feature>
<keyword evidence="3" id="KW-1185">Reference proteome</keyword>
<evidence type="ECO:0000313" key="2">
    <source>
        <dbReference type="EMBL" id="KAG8467580.1"/>
    </source>
</evidence>
<organism evidence="2 3">
    <name type="scientific">Diacronema lutheri</name>
    <name type="common">Unicellular marine alga</name>
    <name type="synonym">Monochrysis lutheri</name>
    <dbReference type="NCBI Taxonomy" id="2081491"/>
    <lineage>
        <taxon>Eukaryota</taxon>
        <taxon>Haptista</taxon>
        <taxon>Haptophyta</taxon>
        <taxon>Pavlovophyceae</taxon>
        <taxon>Pavlovales</taxon>
        <taxon>Pavlovaceae</taxon>
        <taxon>Diacronema</taxon>
    </lineage>
</organism>
<dbReference type="AlphaFoldDB" id="A0A8J5XTE4"/>